<keyword evidence="7" id="KW-1185">Reference proteome</keyword>
<evidence type="ECO:0000259" key="5">
    <source>
        <dbReference type="PROSITE" id="PS50977"/>
    </source>
</evidence>
<evidence type="ECO:0000256" key="3">
    <source>
        <dbReference type="ARBA" id="ARBA00023163"/>
    </source>
</evidence>
<gene>
    <name evidence="6" type="ORF">C7402_108288</name>
</gene>
<dbReference type="Gene3D" id="1.10.357.10">
    <property type="entry name" value="Tetracycline Repressor, domain 2"/>
    <property type="match status" value="1"/>
</dbReference>
<keyword evidence="3" id="KW-0804">Transcription</keyword>
<protein>
    <submittedName>
        <fullName evidence="6">TetR family transcriptional regulator</fullName>
    </submittedName>
</protein>
<dbReference type="PANTHER" id="PTHR30055">
    <property type="entry name" value="HTH-TYPE TRANSCRIPTIONAL REGULATOR RUTR"/>
    <property type="match status" value="1"/>
</dbReference>
<evidence type="ECO:0000313" key="6">
    <source>
        <dbReference type="EMBL" id="PVX82915.1"/>
    </source>
</evidence>
<keyword evidence="2 4" id="KW-0238">DNA-binding</keyword>
<dbReference type="PANTHER" id="PTHR30055:SF234">
    <property type="entry name" value="HTH-TYPE TRANSCRIPTIONAL REGULATOR BETI"/>
    <property type="match status" value="1"/>
</dbReference>
<dbReference type="EMBL" id="QEOB01000008">
    <property type="protein sequence ID" value="PVX82915.1"/>
    <property type="molecule type" value="Genomic_DNA"/>
</dbReference>
<feature type="DNA-binding region" description="H-T-H motif" evidence="4">
    <location>
        <begin position="33"/>
        <end position="52"/>
    </location>
</feature>
<dbReference type="PROSITE" id="PS50977">
    <property type="entry name" value="HTH_TETR_2"/>
    <property type="match status" value="1"/>
</dbReference>
<evidence type="ECO:0000256" key="1">
    <source>
        <dbReference type="ARBA" id="ARBA00023015"/>
    </source>
</evidence>
<sequence>MQTVREAAKEARREAIFAAAEALIRRTGHTDFSMRDLAQEAGLSLATAYNLIGSKSTVLYALLNRRADALAEPGVAPKAGVAMRDHLGNSARRAVRQFTGDPEFFRPLMRFLLSVPDPVHRPAFMARGLAYWRGVMQPLESAGRLPDGMRASDFASVVHLVFTGALDMWIHEEYSARRFQQELDKCLALLMLAIRKDGNARPGRSAD</sequence>
<dbReference type="InterPro" id="IPR050109">
    <property type="entry name" value="HTH-type_TetR-like_transc_reg"/>
</dbReference>
<evidence type="ECO:0000256" key="4">
    <source>
        <dbReference type="PROSITE-ProRule" id="PRU00335"/>
    </source>
</evidence>
<evidence type="ECO:0000313" key="7">
    <source>
        <dbReference type="Proteomes" id="UP000245712"/>
    </source>
</evidence>
<reference evidence="6 7" key="1">
    <citation type="submission" date="2018-05" db="EMBL/GenBank/DDBJ databases">
        <title>Genomic Encyclopedia of Type Strains, Phase IV (KMG-V): Genome sequencing to study the core and pangenomes of soil and plant-associated prokaryotes.</title>
        <authorList>
            <person name="Whitman W."/>
        </authorList>
    </citation>
    <scope>NUCLEOTIDE SEQUENCE [LARGE SCALE GENOMIC DNA]</scope>
    <source>
        <strain evidence="6 7">SCZa-39</strain>
    </source>
</reference>
<feature type="domain" description="HTH tetR-type" evidence="5">
    <location>
        <begin position="10"/>
        <end position="70"/>
    </location>
</feature>
<dbReference type="SUPFAM" id="SSF46689">
    <property type="entry name" value="Homeodomain-like"/>
    <property type="match status" value="1"/>
</dbReference>
<organism evidence="6 7">
    <name type="scientific">Paraburkholderia unamae</name>
    <dbReference type="NCBI Taxonomy" id="219649"/>
    <lineage>
        <taxon>Bacteria</taxon>
        <taxon>Pseudomonadati</taxon>
        <taxon>Pseudomonadota</taxon>
        <taxon>Betaproteobacteria</taxon>
        <taxon>Burkholderiales</taxon>
        <taxon>Burkholderiaceae</taxon>
        <taxon>Paraburkholderia</taxon>
    </lineage>
</organism>
<dbReference type="InterPro" id="IPR009057">
    <property type="entry name" value="Homeodomain-like_sf"/>
</dbReference>
<evidence type="ECO:0000256" key="2">
    <source>
        <dbReference type="ARBA" id="ARBA00023125"/>
    </source>
</evidence>
<comment type="caution">
    <text evidence="6">The sequence shown here is derived from an EMBL/GenBank/DDBJ whole genome shotgun (WGS) entry which is preliminary data.</text>
</comment>
<proteinExistence type="predicted"/>
<name>A0ABX5KNV6_9BURK</name>
<dbReference type="InterPro" id="IPR001647">
    <property type="entry name" value="HTH_TetR"/>
</dbReference>
<keyword evidence="1" id="KW-0805">Transcription regulation</keyword>
<accession>A0ABX5KNV6</accession>
<dbReference type="Proteomes" id="UP000245712">
    <property type="component" value="Unassembled WGS sequence"/>
</dbReference>